<dbReference type="AlphaFoldDB" id="A0AAE0ZP86"/>
<comment type="caution">
    <text evidence="1">The sequence shown here is derived from an EMBL/GenBank/DDBJ whole genome shotgun (WGS) entry which is preliminary data.</text>
</comment>
<dbReference type="Proteomes" id="UP001283361">
    <property type="component" value="Unassembled WGS sequence"/>
</dbReference>
<gene>
    <name evidence="1" type="ORF">RRG08_017416</name>
</gene>
<evidence type="ECO:0000313" key="1">
    <source>
        <dbReference type="EMBL" id="KAK3772852.1"/>
    </source>
</evidence>
<sequence length="199" mass="22296">MTGAKCQARFPVTQAAGPGAAVERIIGRRRNNTSPLKKNILGTAENLERLQPNRSYTDHIKTRWNSKEITFFTPSESSWALIKTRLFVYMKSLIEHDRVENKRFLVDGGQIGKGVDDTTDVRPQRHLVAWPEKARVNGSSGVAAGLPRRVRARFTCCGQRGTETGARALVAVPYRHCSERRRHTRDVVHSQTCSSSKIA</sequence>
<proteinExistence type="predicted"/>
<protein>
    <submittedName>
        <fullName evidence="1">Uncharacterized protein</fullName>
    </submittedName>
</protein>
<accession>A0AAE0ZP86</accession>
<name>A0AAE0ZP86_9GAST</name>
<dbReference type="EMBL" id="JAWDGP010003589">
    <property type="protein sequence ID" value="KAK3772852.1"/>
    <property type="molecule type" value="Genomic_DNA"/>
</dbReference>
<organism evidence="1 2">
    <name type="scientific">Elysia crispata</name>
    <name type="common">lettuce slug</name>
    <dbReference type="NCBI Taxonomy" id="231223"/>
    <lineage>
        <taxon>Eukaryota</taxon>
        <taxon>Metazoa</taxon>
        <taxon>Spiralia</taxon>
        <taxon>Lophotrochozoa</taxon>
        <taxon>Mollusca</taxon>
        <taxon>Gastropoda</taxon>
        <taxon>Heterobranchia</taxon>
        <taxon>Euthyneura</taxon>
        <taxon>Panpulmonata</taxon>
        <taxon>Sacoglossa</taxon>
        <taxon>Placobranchoidea</taxon>
        <taxon>Plakobranchidae</taxon>
        <taxon>Elysia</taxon>
    </lineage>
</organism>
<keyword evidence="2" id="KW-1185">Reference proteome</keyword>
<reference evidence="1" key="1">
    <citation type="journal article" date="2023" name="G3 (Bethesda)">
        <title>A reference genome for the long-term kleptoplast-retaining sea slug Elysia crispata morphotype clarki.</title>
        <authorList>
            <person name="Eastman K.E."/>
            <person name="Pendleton A.L."/>
            <person name="Shaikh M.A."/>
            <person name="Suttiyut T."/>
            <person name="Ogas R."/>
            <person name="Tomko P."/>
            <person name="Gavelis G."/>
            <person name="Widhalm J.R."/>
            <person name="Wisecaver J.H."/>
        </authorList>
    </citation>
    <scope>NUCLEOTIDE SEQUENCE</scope>
    <source>
        <strain evidence="1">ECLA1</strain>
    </source>
</reference>
<evidence type="ECO:0000313" key="2">
    <source>
        <dbReference type="Proteomes" id="UP001283361"/>
    </source>
</evidence>